<evidence type="ECO:0000256" key="3">
    <source>
        <dbReference type="ARBA" id="ARBA00022801"/>
    </source>
</evidence>
<dbReference type="GO" id="GO:0006281">
    <property type="term" value="P:DNA repair"/>
    <property type="evidence" value="ECO:0007669"/>
    <property type="project" value="UniProtKB-KW"/>
</dbReference>
<proteinExistence type="predicted"/>
<dbReference type="GO" id="GO:0005524">
    <property type="term" value="F:ATP binding"/>
    <property type="evidence" value="ECO:0007669"/>
    <property type="project" value="UniProtKB-KW"/>
</dbReference>
<keyword evidence="4" id="KW-0347">Helicase</keyword>
<evidence type="ECO:0000256" key="4">
    <source>
        <dbReference type="ARBA" id="ARBA00022806"/>
    </source>
</evidence>
<organism evidence="9 10">
    <name type="scientific">Veillonella dispar DORA_11</name>
    <dbReference type="NCBI Taxonomy" id="1403949"/>
    <lineage>
        <taxon>Bacteria</taxon>
        <taxon>Bacillati</taxon>
        <taxon>Bacillota</taxon>
        <taxon>Negativicutes</taxon>
        <taxon>Veillonellales</taxon>
        <taxon>Veillonellaceae</taxon>
        <taxon>Veillonella</taxon>
    </lineage>
</organism>
<dbReference type="GO" id="GO:0004386">
    <property type="term" value="F:helicase activity"/>
    <property type="evidence" value="ECO:0007669"/>
    <property type="project" value="UniProtKB-KW"/>
</dbReference>
<reference evidence="9 10" key="1">
    <citation type="submission" date="2013-12" db="EMBL/GenBank/DDBJ databases">
        <title>A Varibaculum cambriense genome reconstructed from a premature infant gut community with otherwise low bacterial novelty that shifts toward anaerobic metabolism during the third week of life.</title>
        <authorList>
            <person name="Brown C.T."/>
            <person name="Sharon I."/>
            <person name="Thomas B.C."/>
            <person name="Castelle C.J."/>
            <person name="Morowitz M.J."/>
            <person name="Banfield J.F."/>
        </authorList>
    </citation>
    <scope>NUCLEOTIDE SEQUENCE [LARGE SCALE GENOMIC DNA]</scope>
    <source>
        <strain evidence="10">DORA_11</strain>
    </source>
</reference>
<feature type="non-terminal residue" evidence="9">
    <location>
        <position position="1"/>
    </location>
</feature>
<evidence type="ECO:0000256" key="1">
    <source>
        <dbReference type="ARBA" id="ARBA00022741"/>
    </source>
</evidence>
<dbReference type="AlphaFoldDB" id="W1V5I3"/>
<evidence type="ECO:0000256" key="5">
    <source>
        <dbReference type="ARBA" id="ARBA00022840"/>
    </source>
</evidence>
<gene>
    <name evidence="9" type="ORF">Q619_VDC00132G0001</name>
</gene>
<evidence type="ECO:0000259" key="8">
    <source>
        <dbReference type="Pfam" id="PF12705"/>
    </source>
</evidence>
<dbReference type="GO" id="GO:0016787">
    <property type="term" value="F:hydrolase activity"/>
    <property type="evidence" value="ECO:0007669"/>
    <property type="project" value="UniProtKB-KW"/>
</dbReference>
<dbReference type="Pfam" id="PF12705">
    <property type="entry name" value="PDDEXK_1"/>
    <property type="match status" value="1"/>
</dbReference>
<name>W1V5I3_9FIRM</name>
<keyword evidence="6" id="KW-0238">DNA-binding</keyword>
<comment type="caution">
    <text evidence="9">The sequence shown here is derived from an EMBL/GenBank/DDBJ whole genome shotgun (WGS) entry which is preliminary data.</text>
</comment>
<feature type="domain" description="PD-(D/E)XK endonuclease-like" evidence="8">
    <location>
        <begin position="90"/>
        <end position="192"/>
    </location>
</feature>
<dbReference type="Gene3D" id="6.10.140.1030">
    <property type="match status" value="1"/>
</dbReference>
<dbReference type="GO" id="GO:0003677">
    <property type="term" value="F:DNA binding"/>
    <property type="evidence" value="ECO:0007669"/>
    <property type="project" value="UniProtKB-KW"/>
</dbReference>
<dbReference type="EMBL" id="AZMJ01000132">
    <property type="protein sequence ID" value="ETJ01227.1"/>
    <property type="molecule type" value="Genomic_DNA"/>
</dbReference>
<evidence type="ECO:0000313" key="10">
    <source>
        <dbReference type="Proteomes" id="UP000018855"/>
    </source>
</evidence>
<evidence type="ECO:0000313" key="9">
    <source>
        <dbReference type="EMBL" id="ETJ01227.1"/>
    </source>
</evidence>
<accession>W1V5I3</accession>
<protein>
    <submittedName>
        <fullName evidence="9">ATP-dependent nuclease subunit B-like protein</fullName>
    </submittedName>
</protein>
<feature type="non-terminal residue" evidence="9">
    <location>
        <position position="199"/>
    </location>
</feature>
<keyword evidence="5" id="KW-0067">ATP-binding</keyword>
<sequence>LSIAPDTEADYVWRPLQSLSLLSERWGALFSGYEVNPLWWGLYNWARESETYRPRLAEVSRGIRDNNDVPVITQDLVNGLFLSKGYMSGSVTRLERYQQCPFKFYAQYGLKLEPRPVRSFGAPEIGTFLHANLERLGNYLLENNKQWRDLDEEEQENLCRTVADEILQENQLGEETSDAYQKAIEQRVQRTLHVTVDRL</sequence>
<keyword evidence="3" id="KW-0378">Hydrolase</keyword>
<dbReference type="InterPro" id="IPR038726">
    <property type="entry name" value="PDDEXK_AddAB-type"/>
</dbReference>
<keyword evidence="2" id="KW-0227">DNA damage</keyword>
<keyword evidence="1" id="KW-0547">Nucleotide-binding</keyword>
<evidence type="ECO:0000256" key="6">
    <source>
        <dbReference type="ARBA" id="ARBA00023125"/>
    </source>
</evidence>
<dbReference type="Proteomes" id="UP000018855">
    <property type="component" value="Unassembled WGS sequence"/>
</dbReference>
<evidence type="ECO:0000256" key="7">
    <source>
        <dbReference type="ARBA" id="ARBA00023204"/>
    </source>
</evidence>
<evidence type="ECO:0000256" key="2">
    <source>
        <dbReference type="ARBA" id="ARBA00022763"/>
    </source>
</evidence>
<keyword evidence="7" id="KW-0234">DNA repair</keyword>